<dbReference type="SMART" id="SM00448">
    <property type="entry name" value="REC"/>
    <property type="match status" value="1"/>
</dbReference>
<dbReference type="GO" id="GO:0000160">
    <property type="term" value="P:phosphorelay signal transduction system"/>
    <property type="evidence" value="ECO:0007669"/>
    <property type="project" value="InterPro"/>
</dbReference>
<dbReference type="EMBL" id="LPUY01000082">
    <property type="protein sequence ID" value="KUP91944.1"/>
    <property type="molecule type" value="Genomic_DNA"/>
</dbReference>
<keyword evidence="1 2" id="KW-0597">Phosphoprotein</keyword>
<protein>
    <submittedName>
        <fullName evidence="4">Chemotaxis response regulator protein-glutamate methylesterase</fullName>
        <ecNumber evidence="4">3.1.1.61</ecNumber>
    </submittedName>
</protein>
<feature type="modified residue" description="4-aspartylphosphate" evidence="2">
    <location>
        <position position="58"/>
    </location>
</feature>
<dbReference type="InterPro" id="IPR001789">
    <property type="entry name" value="Sig_transdc_resp-reg_receiver"/>
</dbReference>
<feature type="domain" description="Response regulatory" evidence="3">
    <location>
        <begin position="7"/>
        <end position="125"/>
    </location>
</feature>
<dbReference type="AlphaFoldDB" id="A0A132BUH8"/>
<dbReference type="PANTHER" id="PTHR44591">
    <property type="entry name" value="STRESS RESPONSE REGULATOR PROTEIN 1"/>
    <property type="match status" value="1"/>
</dbReference>
<dbReference type="GO" id="GO:0008984">
    <property type="term" value="F:protein-glutamate methylesterase activity"/>
    <property type="evidence" value="ECO:0007669"/>
    <property type="project" value="UniProtKB-EC"/>
</dbReference>
<organism evidence="4 5">
    <name type="scientific">Tritonibacter horizontis</name>
    <dbReference type="NCBI Taxonomy" id="1768241"/>
    <lineage>
        <taxon>Bacteria</taxon>
        <taxon>Pseudomonadati</taxon>
        <taxon>Pseudomonadota</taxon>
        <taxon>Alphaproteobacteria</taxon>
        <taxon>Rhodobacterales</taxon>
        <taxon>Paracoccaceae</taxon>
        <taxon>Tritonibacter</taxon>
    </lineage>
</organism>
<dbReference type="PROSITE" id="PS50110">
    <property type="entry name" value="RESPONSE_REGULATORY"/>
    <property type="match status" value="1"/>
</dbReference>
<gene>
    <name evidence="4" type="primary">cheB</name>
    <name evidence="4" type="ORF">TRIHO_32480</name>
</gene>
<dbReference type="Pfam" id="PF00072">
    <property type="entry name" value="Response_reg"/>
    <property type="match status" value="1"/>
</dbReference>
<evidence type="ECO:0000313" key="4">
    <source>
        <dbReference type="EMBL" id="KUP91944.1"/>
    </source>
</evidence>
<dbReference type="EC" id="3.1.1.61" evidence="4"/>
<proteinExistence type="predicted"/>
<dbReference type="OrthoDB" id="9789181at2"/>
<evidence type="ECO:0000259" key="3">
    <source>
        <dbReference type="PROSITE" id="PS50110"/>
    </source>
</evidence>
<dbReference type="RefSeq" id="WP_068245962.1">
    <property type="nucleotide sequence ID" value="NZ_LPUY01000082.1"/>
</dbReference>
<dbReference type="CDD" id="cd00156">
    <property type="entry name" value="REC"/>
    <property type="match status" value="1"/>
</dbReference>
<sequence length="129" mass="14577">MQYIPIKCLVVEDEEADRLMFKRVFRQFNRAGSVEFATSLANARNSLAVRKYDIIVLDNSLEDGKGADFILELSKNEELSPIPVVIVSDWPSPFMYAKAKSGNVLDVLTKDQFDVETLRRVMKAASLCD</sequence>
<accession>A0A132BUH8</accession>
<dbReference type="Proteomes" id="UP000068382">
    <property type="component" value="Unassembled WGS sequence"/>
</dbReference>
<dbReference type="SUPFAM" id="SSF52172">
    <property type="entry name" value="CheY-like"/>
    <property type="match status" value="1"/>
</dbReference>
<comment type="caution">
    <text evidence="4">The sequence shown here is derived from an EMBL/GenBank/DDBJ whole genome shotgun (WGS) entry which is preliminary data.</text>
</comment>
<dbReference type="Gene3D" id="3.40.50.2300">
    <property type="match status" value="1"/>
</dbReference>
<keyword evidence="5" id="KW-1185">Reference proteome</keyword>
<name>A0A132BUH8_9RHOB</name>
<dbReference type="InterPro" id="IPR050595">
    <property type="entry name" value="Bact_response_regulator"/>
</dbReference>
<dbReference type="InterPro" id="IPR011006">
    <property type="entry name" value="CheY-like_superfamily"/>
</dbReference>
<dbReference type="PANTHER" id="PTHR44591:SF3">
    <property type="entry name" value="RESPONSE REGULATORY DOMAIN-CONTAINING PROTEIN"/>
    <property type="match status" value="1"/>
</dbReference>
<keyword evidence="4" id="KW-0378">Hydrolase</keyword>
<evidence type="ECO:0000313" key="5">
    <source>
        <dbReference type="Proteomes" id="UP000068382"/>
    </source>
</evidence>
<evidence type="ECO:0000256" key="2">
    <source>
        <dbReference type="PROSITE-ProRule" id="PRU00169"/>
    </source>
</evidence>
<evidence type="ECO:0000256" key="1">
    <source>
        <dbReference type="ARBA" id="ARBA00022553"/>
    </source>
</evidence>
<reference evidence="4 5" key="1">
    <citation type="submission" date="2015-12" db="EMBL/GenBank/DDBJ databases">
        <title>Genome sequence of the marine Rhodobacteraceae strain O3.65, Candidatus Tritonibacter horizontis.</title>
        <authorList>
            <person name="Poehlein A."/>
            <person name="Giebel H.A."/>
            <person name="Voget S."/>
            <person name="Brinkhoff T."/>
        </authorList>
    </citation>
    <scope>NUCLEOTIDE SEQUENCE [LARGE SCALE GENOMIC DNA]</scope>
    <source>
        <strain evidence="4 5">O3.65</strain>
    </source>
</reference>